<dbReference type="InterPro" id="IPR003382">
    <property type="entry name" value="Flavoprotein"/>
</dbReference>
<comment type="caution">
    <text evidence="2">The sequence shown here is derived from an EMBL/GenBank/DDBJ whole genome shotgun (WGS) entry which is preliminary data.</text>
</comment>
<keyword evidence="3" id="KW-1185">Reference proteome</keyword>
<dbReference type="Pfam" id="PF02441">
    <property type="entry name" value="Flavoprotein"/>
    <property type="match status" value="1"/>
</dbReference>
<dbReference type="Gene3D" id="3.40.50.1950">
    <property type="entry name" value="Flavin prenyltransferase-like"/>
    <property type="match status" value="1"/>
</dbReference>
<sequence>MTNRVLHLLACAAPPVRYVDRAIRAARAGGWEVCLGMTPTAADWLADRLAELATLTGHPVRVEHRAPGAHDGWPSADVTAVTPATLNTVNAVALGLTPTWVAAHACEALGKRRPLIVMPCVNSAYASHPQFDRSVATLRATGARVLLGPPDGFVPNPPGQGRPESYPWHLALAAAEAMS</sequence>
<reference evidence="3" key="1">
    <citation type="submission" date="2023-07" db="EMBL/GenBank/DDBJ databases">
        <title>30 novel species of actinomycetes from the DSMZ collection.</title>
        <authorList>
            <person name="Nouioui I."/>
        </authorList>
    </citation>
    <scope>NUCLEOTIDE SEQUENCE [LARGE SCALE GENOMIC DNA]</scope>
    <source>
        <strain evidence="3">DSM 44918</strain>
    </source>
</reference>
<name>A0ABU2LWZ4_9ACTN</name>
<evidence type="ECO:0000259" key="1">
    <source>
        <dbReference type="Pfam" id="PF02441"/>
    </source>
</evidence>
<dbReference type="EMBL" id="JAVREM010000054">
    <property type="protein sequence ID" value="MDT0322081.1"/>
    <property type="molecule type" value="Genomic_DNA"/>
</dbReference>
<organism evidence="2 3">
    <name type="scientific">Streptomyces millisiae</name>
    <dbReference type="NCBI Taxonomy" id="3075542"/>
    <lineage>
        <taxon>Bacteria</taxon>
        <taxon>Bacillati</taxon>
        <taxon>Actinomycetota</taxon>
        <taxon>Actinomycetes</taxon>
        <taxon>Kitasatosporales</taxon>
        <taxon>Streptomycetaceae</taxon>
        <taxon>Streptomyces</taxon>
    </lineage>
</organism>
<protein>
    <submittedName>
        <fullName evidence="2">Flavoprotein</fullName>
    </submittedName>
</protein>
<dbReference type="RefSeq" id="WP_311602506.1">
    <property type="nucleotide sequence ID" value="NZ_JAVREM010000054.1"/>
</dbReference>
<proteinExistence type="predicted"/>
<dbReference type="Proteomes" id="UP001183420">
    <property type="component" value="Unassembled WGS sequence"/>
</dbReference>
<feature type="domain" description="Flavoprotein" evidence="1">
    <location>
        <begin position="11"/>
        <end position="146"/>
    </location>
</feature>
<gene>
    <name evidence="2" type="ORF">RNC47_27485</name>
</gene>
<dbReference type="InterPro" id="IPR036551">
    <property type="entry name" value="Flavin_trans-like"/>
</dbReference>
<accession>A0ABU2LWZ4</accession>
<evidence type="ECO:0000313" key="3">
    <source>
        <dbReference type="Proteomes" id="UP001183420"/>
    </source>
</evidence>
<dbReference type="SUPFAM" id="SSF52507">
    <property type="entry name" value="Homo-oligomeric flavin-containing Cys decarboxylases, HFCD"/>
    <property type="match status" value="1"/>
</dbReference>
<evidence type="ECO:0000313" key="2">
    <source>
        <dbReference type="EMBL" id="MDT0322081.1"/>
    </source>
</evidence>